<dbReference type="EMBL" id="QZWZ01000008">
    <property type="protein sequence ID" value="RJT39667.1"/>
    <property type="molecule type" value="Genomic_DNA"/>
</dbReference>
<name>A0A3A5L1G3_9HYPH</name>
<evidence type="ECO:0008006" key="5">
    <source>
        <dbReference type="Google" id="ProtNLM"/>
    </source>
</evidence>
<feature type="region of interest" description="Disordered" evidence="1">
    <location>
        <begin position="28"/>
        <end position="55"/>
    </location>
</feature>
<proteinExistence type="predicted"/>
<dbReference type="AlphaFoldDB" id="A0A3A5L1G3"/>
<gene>
    <name evidence="3" type="ORF">D3227_12680</name>
</gene>
<dbReference type="Proteomes" id="UP000272706">
    <property type="component" value="Unassembled WGS sequence"/>
</dbReference>
<feature type="compositionally biased region" description="Polar residues" evidence="1">
    <location>
        <begin position="41"/>
        <end position="52"/>
    </location>
</feature>
<dbReference type="RefSeq" id="WP_120014447.1">
    <property type="nucleotide sequence ID" value="NZ_QZWZ01000008.1"/>
</dbReference>
<comment type="caution">
    <text evidence="3">The sequence shown here is derived from an EMBL/GenBank/DDBJ whole genome shotgun (WGS) entry which is preliminary data.</text>
</comment>
<feature type="signal peptide" evidence="2">
    <location>
        <begin position="1"/>
        <end position="27"/>
    </location>
</feature>
<keyword evidence="4" id="KW-1185">Reference proteome</keyword>
<evidence type="ECO:0000313" key="3">
    <source>
        <dbReference type="EMBL" id="RJT39667.1"/>
    </source>
</evidence>
<organism evidence="3 4">
    <name type="scientific">Mesorhizobium waimense</name>
    <dbReference type="NCBI Taxonomy" id="1300307"/>
    <lineage>
        <taxon>Bacteria</taxon>
        <taxon>Pseudomonadati</taxon>
        <taxon>Pseudomonadota</taxon>
        <taxon>Alphaproteobacteria</taxon>
        <taxon>Hyphomicrobiales</taxon>
        <taxon>Phyllobacteriaceae</taxon>
        <taxon>Mesorhizobium</taxon>
    </lineage>
</organism>
<feature type="chain" id="PRO_5017277595" description="C-type lysozyme inhibitor domain-containing protein" evidence="2">
    <location>
        <begin position="28"/>
        <end position="120"/>
    </location>
</feature>
<keyword evidence="2" id="KW-0732">Signal</keyword>
<accession>A0A3A5L1G3</accession>
<dbReference type="OrthoDB" id="8030903at2"/>
<sequence>MALRRTFRVAPLVLLLLDVAACVPQNSAPKAGNAVAPTAADLSTPQPRTATYNCADGGRMTIENLGTSLRVLDPDGTSEDLPASPANQNSRFGIAHDAIVIDGRDALVMKGGETPLTCTR</sequence>
<evidence type="ECO:0000256" key="1">
    <source>
        <dbReference type="SAM" id="MobiDB-lite"/>
    </source>
</evidence>
<protein>
    <recommendedName>
        <fullName evidence="5">C-type lysozyme inhibitor domain-containing protein</fullName>
    </recommendedName>
</protein>
<evidence type="ECO:0000256" key="2">
    <source>
        <dbReference type="SAM" id="SignalP"/>
    </source>
</evidence>
<reference evidence="3 4" key="1">
    <citation type="submission" date="2018-09" db="EMBL/GenBank/DDBJ databases">
        <title>Mesorhizobium carmichaelinearum sp. nov. isolated from Carmichaelinea spp. root nodules in New Zealand.</title>
        <authorList>
            <person name="De Meyer S.E."/>
        </authorList>
    </citation>
    <scope>NUCLEOTIDE SEQUENCE [LARGE SCALE GENOMIC DNA]</scope>
    <source>
        <strain evidence="3 4">ICMP19557</strain>
    </source>
</reference>
<evidence type="ECO:0000313" key="4">
    <source>
        <dbReference type="Proteomes" id="UP000272706"/>
    </source>
</evidence>